<dbReference type="AlphaFoldDB" id="B6AGX2"/>
<keyword evidence="3" id="KW-1185">Reference proteome</keyword>
<name>B6AGX2_CRYMR</name>
<dbReference type="GeneID" id="6996935"/>
<accession>B6AGX2</accession>
<dbReference type="EMBL" id="DS989733">
    <property type="protein sequence ID" value="EEA07463.1"/>
    <property type="molecule type" value="Genomic_DNA"/>
</dbReference>
<sequence>MSPFLKSVEDIRRNLRSQRWADIVDDENCFNNDSNANFTHYKRDLNQYELPEYLKDEESLTETEVYDFLPPVRSTGGFKKKLKDADEENLDEILQELSIDHYISISEAVDTNEKSRNRVLKENTNQRTASSSSGYTGRALHEIQNRNKKQKRKKNASRPHF</sequence>
<dbReference type="VEuPathDB" id="CryptoDB:CMU_036370"/>
<evidence type="ECO:0000256" key="1">
    <source>
        <dbReference type="SAM" id="MobiDB-lite"/>
    </source>
</evidence>
<evidence type="ECO:0000313" key="2">
    <source>
        <dbReference type="EMBL" id="EEA07463.1"/>
    </source>
</evidence>
<dbReference type="OrthoDB" id="10291249at2759"/>
<proteinExistence type="predicted"/>
<feature type="compositionally biased region" description="Polar residues" evidence="1">
    <location>
        <begin position="122"/>
        <end position="135"/>
    </location>
</feature>
<evidence type="ECO:0000313" key="3">
    <source>
        <dbReference type="Proteomes" id="UP000001460"/>
    </source>
</evidence>
<protein>
    <submittedName>
        <fullName evidence="2">Uncharacterized protein</fullName>
    </submittedName>
</protein>
<dbReference type="RefSeq" id="XP_002141812.1">
    <property type="nucleotide sequence ID" value="XM_002141776.1"/>
</dbReference>
<reference evidence="2" key="1">
    <citation type="submission" date="2008-06" db="EMBL/GenBank/DDBJ databases">
        <authorList>
            <person name="Lorenzi H."/>
            <person name="Inman J."/>
            <person name="Miller J."/>
            <person name="Schobel S."/>
            <person name="Amedeo P."/>
            <person name="Caler E.V."/>
            <person name="da Silva J."/>
        </authorList>
    </citation>
    <scope>NUCLEOTIDE SEQUENCE [LARGE SCALE GENOMIC DNA]</scope>
    <source>
        <strain evidence="2">RN66</strain>
    </source>
</reference>
<feature type="compositionally biased region" description="Basic residues" evidence="1">
    <location>
        <begin position="146"/>
        <end position="161"/>
    </location>
</feature>
<dbReference type="Proteomes" id="UP000001460">
    <property type="component" value="Unassembled WGS sequence"/>
</dbReference>
<feature type="region of interest" description="Disordered" evidence="1">
    <location>
        <begin position="112"/>
        <end position="161"/>
    </location>
</feature>
<feature type="compositionally biased region" description="Basic and acidic residues" evidence="1">
    <location>
        <begin position="112"/>
        <end position="121"/>
    </location>
</feature>
<organism evidence="2 3">
    <name type="scientific">Cryptosporidium muris (strain RN66)</name>
    <dbReference type="NCBI Taxonomy" id="441375"/>
    <lineage>
        <taxon>Eukaryota</taxon>
        <taxon>Sar</taxon>
        <taxon>Alveolata</taxon>
        <taxon>Apicomplexa</taxon>
        <taxon>Conoidasida</taxon>
        <taxon>Coccidia</taxon>
        <taxon>Eucoccidiorida</taxon>
        <taxon>Eimeriorina</taxon>
        <taxon>Cryptosporidiidae</taxon>
        <taxon>Cryptosporidium</taxon>
    </lineage>
</organism>
<gene>
    <name evidence="2" type="ORF">CMU_036370</name>
</gene>